<dbReference type="PROSITE" id="PS50112">
    <property type="entry name" value="PAS"/>
    <property type="match status" value="1"/>
</dbReference>
<evidence type="ECO:0000259" key="4">
    <source>
        <dbReference type="PROSITE" id="PS50112"/>
    </source>
</evidence>
<dbReference type="HOGENOM" id="CLU_080231_3_1_1"/>
<feature type="domain" description="PAS" evidence="4">
    <location>
        <begin position="25"/>
        <end position="74"/>
    </location>
</feature>
<evidence type="ECO:0000313" key="6">
    <source>
        <dbReference type="Proteomes" id="UP000001449"/>
    </source>
</evidence>
<dbReference type="Gene3D" id="3.30.450.20">
    <property type="entry name" value="PAS domain"/>
    <property type="match status" value="1"/>
</dbReference>
<dbReference type="PANTHER" id="PTHR47429">
    <property type="entry name" value="PROTEIN TWIN LOV 1"/>
    <property type="match status" value="1"/>
</dbReference>
<accession>B8BWT0</accession>
<dbReference type="NCBIfam" id="TIGR00229">
    <property type="entry name" value="sensory_box"/>
    <property type="match status" value="1"/>
</dbReference>
<dbReference type="PANTHER" id="PTHR47429:SF2">
    <property type="entry name" value="PROTEIN TWIN LOV 1"/>
    <property type="match status" value="1"/>
</dbReference>
<feature type="non-terminal residue" evidence="5">
    <location>
        <position position="1"/>
    </location>
</feature>
<reference evidence="5 6" key="1">
    <citation type="journal article" date="2004" name="Science">
        <title>The genome of the diatom Thalassiosira pseudonana: ecology, evolution, and metabolism.</title>
        <authorList>
            <person name="Armbrust E.V."/>
            <person name="Berges J.A."/>
            <person name="Bowler C."/>
            <person name="Green B.R."/>
            <person name="Martinez D."/>
            <person name="Putnam N.H."/>
            <person name="Zhou S."/>
            <person name="Allen A.E."/>
            <person name="Apt K.E."/>
            <person name="Bechner M."/>
            <person name="Brzezinski M.A."/>
            <person name="Chaal B.K."/>
            <person name="Chiovitti A."/>
            <person name="Davis A.K."/>
            <person name="Demarest M.S."/>
            <person name="Detter J.C."/>
            <person name="Glavina T."/>
            <person name="Goodstein D."/>
            <person name="Hadi M.Z."/>
            <person name="Hellsten U."/>
            <person name="Hildebrand M."/>
            <person name="Jenkins B.D."/>
            <person name="Jurka J."/>
            <person name="Kapitonov V.V."/>
            <person name="Kroger N."/>
            <person name="Lau W.W."/>
            <person name="Lane T.W."/>
            <person name="Larimer F.W."/>
            <person name="Lippmeier J.C."/>
            <person name="Lucas S."/>
            <person name="Medina M."/>
            <person name="Montsant A."/>
            <person name="Obornik M."/>
            <person name="Parker M.S."/>
            <person name="Palenik B."/>
            <person name="Pazour G.J."/>
            <person name="Richardson P.M."/>
            <person name="Rynearson T.A."/>
            <person name="Saito M.A."/>
            <person name="Schwartz D.C."/>
            <person name="Thamatrakoln K."/>
            <person name="Valentin K."/>
            <person name="Vardi A."/>
            <person name="Wilkerson F.P."/>
            <person name="Rokhsar D.S."/>
        </authorList>
    </citation>
    <scope>NUCLEOTIDE SEQUENCE [LARGE SCALE GENOMIC DNA]</scope>
    <source>
        <strain evidence="5 6">CCMP1335</strain>
    </source>
</reference>
<dbReference type="GeneID" id="7442442"/>
<dbReference type="eggNOG" id="ENOG502QU3S">
    <property type="taxonomic scope" value="Eukaryota"/>
</dbReference>
<dbReference type="SUPFAM" id="SSF55785">
    <property type="entry name" value="PYP-like sensor domain (PAS domain)"/>
    <property type="match status" value="1"/>
</dbReference>
<gene>
    <name evidence="5" type="ORF">THAPSDRAFT_261631</name>
</gene>
<dbReference type="PaxDb" id="35128-Thaps261631"/>
<dbReference type="Pfam" id="PF13426">
    <property type="entry name" value="PAS_9"/>
    <property type="match status" value="1"/>
</dbReference>
<dbReference type="InterPro" id="IPR000014">
    <property type="entry name" value="PAS"/>
</dbReference>
<evidence type="ECO:0000256" key="2">
    <source>
        <dbReference type="ARBA" id="ARBA00022643"/>
    </source>
</evidence>
<evidence type="ECO:0000256" key="1">
    <source>
        <dbReference type="ARBA" id="ARBA00022630"/>
    </source>
</evidence>
<evidence type="ECO:0000313" key="5">
    <source>
        <dbReference type="EMBL" id="EED94087.1"/>
    </source>
</evidence>
<protein>
    <recommendedName>
        <fullName evidence="4">PAS domain-containing protein</fullName>
    </recommendedName>
</protein>
<dbReference type="OMA" id="EPWELIG"/>
<sequence>MLNAASSSNESTTVSLCVTDPSLVDNPIVYVSNGFCQLTGYSYDDVIGRNCRFLQGPETRREDVDKIVVAVKGGVECSVNLLNYKKDGTTFRNEFYLAQLRSPTQDISYFIGIQAAVDVHEDGGDSIACVTDLVPSNPGVYLLECCLYFA</sequence>
<keyword evidence="6" id="KW-1185">Reference proteome</keyword>
<dbReference type="InterPro" id="IPR035965">
    <property type="entry name" value="PAS-like_dom_sf"/>
</dbReference>
<dbReference type="CDD" id="cd00130">
    <property type="entry name" value="PAS"/>
    <property type="match status" value="1"/>
</dbReference>
<dbReference type="AlphaFoldDB" id="B8BWT0"/>
<evidence type="ECO:0000256" key="3">
    <source>
        <dbReference type="ARBA" id="ARBA00022991"/>
    </source>
</evidence>
<dbReference type="KEGG" id="tps:THAPSDRAFT_261631"/>
<keyword evidence="1" id="KW-0285">Flavoprotein</keyword>
<keyword evidence="2" id="KW-0288">FMN</keyword>
<keyword evidence="3" id="KW-0157">Chromophore</keyword>
<reference evidence="5 6" key="2">
    <citation type="journal article" date="2008" name="Nature">
        <title>The Phaeodactylum genome reveals the evolutionary history of diatom genomes.</title>
        <authorList>
            <person name="Bowler C."/>
            <person name="Allen A.E."/>
            <person name="Badger J.H."/>
            <person name="Grimwood J."/>
            <person name="Jabbari K."/>
            <person name="Kuo A."/>
            <person name="Maheswari U."/>
            <person name="Martens C."/>
            <person name="Maumus F."/>
            <person name="Otillar R.P."/>
            <person name="Rayko E."/>
            <person name="Salamov A."/>
            <person name="Vandepoele K."/>
            <person name="Beszteri B."/>
            <person name="Gruber A."/>
            <person name="Heijde M."/>
            <person name="Katinka M."/>
            <person name="Mock T."/>
            <person name="Valentin K."/>
            <person name="Verret F."/>
            <person name="Berges J.A."/>
            <person name="Brownlee C."/>
            <person name="Cadoret J.P."/>
            <person name="Chiovitti A."/>
            <person name="Choi C.J."/>
            <person name="Coesel S."/>
            <person name="De Martino A."/>
            <person name="Detter J.C."/>
            <person name="Durkin C."/>
            <person name="Falciatore A."/>
            <person name="Fournet J."/>
            <person name="Haruta M."/>
            <person name="Huysman M.J."/>
            <person name="Jenkins B.D."/>
            <person name="Jiroutova K."/>
            <person name="Jorgensen R.E."/>
            <person name="Joubert Y."/>
            <person name="Kaplan A."/>
            <person name="Kroger N."/>
            <person name="Kroth P.G."/>
            <person name="La Roche J."/>
            <person name="Lindquist E."/>
            <person name="Lommer M."/>
            <person name="Martin-Jezequel V."/>
            <person name="Lopez P.J."/>
            <person name="Lucas S."/>
            <person name="Mangogna M."/>
            <person name="McGinnis K."/>
            <person name="Medlin L.K."/>
            <person name="Montsant A."/>
            <person name="Oudot-Le Secq M.P."/>
            <person name="Napoli C."/>
            <person name="Obornik M."/>
            <person name="Parker M.S."/>
            <person name="Petit J.L."/>
            <person name="Porcel B.M."/>
            <person name="Poulsen N."/>
            <person name="Robison M."/>
            <person name="Rychlewski L."/>
            <person name="Rynearson T.A."/>
            <person name="Schmutz J."/>
            <person name="Shapiro H."/>
            <person name="Siaut M."/>
            <person name="Stanley M."/>
            <person name="Sussman M.R."/>
            <person name="Taylor A.R."/>
            <person name="Vardi A."/>
            <person name="von Dassow P."/>
            <person name="Vyverman W."/>
            <person name="Willis A."/>
            <person name="Wyrwicz L.S."/>
            <person name="Rokhsar D.S."/>
            <person name="Weissenbach J."/>
            <person name="Armbrust E.V."/>
            <person name="Green B.R."/>
            <person name="Van de Peer Y."/>
            <person name="Grigoriev I.V."/>
        </authorList>
    </citation>
    <scope>NUCLEOTIDE SEQUENCE [LARGE SCALE GENOMIC DNA]</scope>
    <source>
        <strain evidence="5 6">CCMP1335</strain>
    </source>
</reference>
<dbReference type="RefSeq" id="XP_002288651.1">
    <property type="nucleotide sequence ID" value="XM_002288615.1"/>
</dbReference>
<proteinExistence type="predicted"/>
<dbReference type="Proteomes" id="UP000001449">
    <property type="component" value="Chromosome 3"/>
</dbReference>
<dbReference type="EMBL" id="CM000640">
    <property type="protein sequence ID" value="EED94087.1"/>
    <property type="molecule type" value="Genomic_DNA"/>
</dbReference>
<organism evidence="5 6">
    <name type="scientific">Thalassiosira pseudonana</name>
    <name type="common">Marine diatom</name>
    <name type="synonym">Cyclotella nana</name>
    <dbReference type="NCBI Taxonomy" id="35128"/>
    <lineage>
        <taxon>Eukaryota</taxon>
        <taxon>Sar</taxon>
        <taxon>Stramenopiles</taxon>
        <taxon>Ochrophyta</taxon>
        <taxon>Bacillariophyta</taxon>
        <taxon>Coscinodiscophyceae</taxon>
        <taxon>Thalassiosirophycidae</taxon>
        <taxon>Thalassiosirales</taxon>
        <taxon>Thalassiosiraceae</taxon>
        <taxon>Thalassiosira</taxon>
    </lineage>
</organism>
<dbReference type="InParanoid" id="B8BWT0"/>
<name>B8BWT0_THAPS</name>